<gene>
    <name evidence="2" type="ORF">EDC24_2925</name>
</gene>
<dbReference type="OrthoDB" id="9761914at2"/>
<dbReference type="Proteomes" id="UP000276443">
    <property type="component" value="Unassembled WGS sequence"/>
</dbReference>
<proteinExistence type="predicted"/>
<dbReference type="SMART" id="SM00763">
    <property type="entry name" value="AAA_PrkA"/>
    <property type="match status" value="1"/>
</dbReference>
<sequence>MNEKLTLVQYAEIIKSGTFKPLNAHERLYLALQNEPLNINPQLFQQLNDEYLKPASQGYDLHKRMLILVGPPGSGKSTFLSQMKKALEHFSYTDQGAVYQIEGCPMQEDPLKALPQEEREKLPLDISGKLSPFNQYRLETEWGGDWRQVPVERFFISESSRKGIGTFFPGDPYTQDISDLIGAVDFSKVAQYGSQSDPRAYKYDGEIQAANRGLLELQEVFKTEKRLLYPFLSLAEEKVYKVSRQALIYADEVLIGHTNEDELKAFLSDKTHQALLNRMIFIRVPYELNLEREVQLYQAKIQKKDRERFGFQAIETLAMAFILTRIKKSKDSKTRLEKFEQLHEYDLESDGMTGLDPRYAFQVLANVCVRNPDVIKASDLLHELERVITKDYRLDQAQKEDVMHCIKLAETDYDNKCVYKIKQIILQKQYKEIDEKLKTYFHDYQLNSLHNFIGVDETNIQHFNDMKEQLELDSTNLTVTQLPEVLQDGIIDWYLYINKDQKTRWFKELIEPELNESKSELIQILNRHIERFV</sequence>
<dbReference type="AlphaFoldDB" id="A0A3N5AYR0"/>
<dbReference type="PANTHER" id="PTHR30267:SF2">
    <property type="entry name" value="PROTEIN PRKA"/>
    <property type="match status" value="1"/>
</dbReference>
<evidence type="ECO:0000313" key="2">
    <source>
        <dbReference type="EMBL" id="RPF50107.1"/>
    </source>
</evidence>
<reference evidence="2 3" key="1">
    <citation type="submission" date="2018-11" db="EMBL/GenBank/DDBJ databases">
        <title>Genomic Encyclopedia of Type Strains, Phase IV (KMG-IV): sequencing the most valuable type-strain genomes for metagenomic binning, comparative biology and taxonomic classification.</title>
        <authorList>
            <person name="Goeker M."/>
        </authorList>
    </citation>
    <scope>NUCLEOTIDE SEQUENCE [LARGE SCALE GENOMIC DNA]</scope>
    <source>
        <strain evidence="2 3">DSM 18090</strain>
    </source>
</reference>
<dbReference type="EMBL" id="RKRF01000014">
    <property type="protein sequence ID" value="RPF50107.1"/>
    <property type="molecule type" value="Genomic_DNA"/>
</dbReference>
<keyword evidence="2" id="KW-0418">Kinase</keyword>
<dbReference type="InterPro" id="IPR010650">
    <property type="entry name" value="PrkA_C"/>
</dbReference>
<organism evidence="2 3">
    <name type="scientific">Aquisalibacillus elongatus</name>
    <dbReference type="NCBI Taxonomy" id="485577"/>
    <lineage>
        <taxon>Bacteria</taxon>
        <taxon>Bacillati</taxon>
        <taxon>Bacillota</taxon>
        <taxon>Bacilli</taxon>
        <taxon>Bacillales</taxon>
        <taxon>Bacillaceae</taxon>
        <taxon>Aquisalibacillus</taxon>
    </lineage>
</organism>
<evidence type="ECO:0000259" key="1">
    <source>
        <dbReference type="SMART" id="SM00763"/>
    </source>
</evidence>
<feature type="domain" description="PrkA AAA" evidence="1">
    <location>
        <begin position="5"/>
        <end position="333"/>
    </location>
</feature>
<dbReference type="Gene3D" id="3.40.50.300">
    <property type="entry name" value="P-loop containing nucleotide triphosphate hydrolases"/>
    <property type="match status" value="1"/>
</dbReference>
<dbReference type="InterPro" id="IPR013153">
    <property type="entry name" value="Prk_AAA"/>
</dbReference>
<dbReference type="PANTHER" id="PTHR30267">
    <property type="entry name" value="PROTEIN KINASE PRKA"/>
    <property type="match status" value="1"/>
</dbReference>
<dbReference type="InterPro" id="IPR027417">
    <property type="entry name" value="P-loop_NTPase"/>
</dbReference>
<name>A0A3N5AYR0_9BACI</name>
<dbReference type="GO" id="GO:0004672">
    <property type="term" value="F:protein kinase activity"/>
    <property type="evidence" value="ECO:0007669"/>
    <property type="project" value="TreeGrafter"/>
</dbReference>
<protein>
    <submittedName>
        <fullName evidence="2">Putative serine protein kinase PrkA</fullName>
    </submittedName>
</protein>
<dbReference type="Pfam" id="PF08298">
    <property type="entry name" value="AAA_PrkA"/>
    <property type="match status" value="1"/>
</dbReference>
<dbReference type="SUPFAM" id="SSF52540">
    <property type="entry name" value="P-loop containing nucleoside triphosphate hydrolases"/>
    <property type="match status" value="1"/>
</dbReference>
<dbReference type="Pfam" id="PF06798">
    <property type="entry name" value="PrkA"/>
    <property type="match status" value="1"/>
</dbReference>
<comment type="caution">
    <text evidence="2">The sequence shown here is derived from an EMBL/GenBank/DDBJ whole genome shotgun (WGS) entry which is preliminary data.</text>
</comment>
<keyword evidence="3" id="KW-1185">Reference proteome</keyword>
<evidence type="ECO:0000313" key="3">
    <source>
        <dbReference type="Proteomes" id="UP000276443"/>
    </source>
</evidence>
<keyword evidence="2" id="KW-0808">Transferase</keyword>
<dbReference type="RefSeq" id="WP_124223736.1">
    <property type="nucleotide sequence ID" value="NZ_RKRF01000014.1"/>
</dbReference>
<accession>A0A3N5AYR0</accession>